<evidence type="ECO:0000313" key="2">
    <source>
        <dbReference type="EMBL" id="QNU39790.1"/>
    </source>
</evidence>
<keyword evidence="1" id="KW-0472">Membrane</keyword>
<reference evidence="2" key="1">
    <citation type="submission" date="2020-06" db="EMBL/GenBank/DDBJ databases">
        <title>Complete mitochondrial genome of Prosthogonimus cuneatus (Trematoda: Prosthogonimidae), as the First Representative from the Superfamily Microphalloidea.</title>
        <authorList>
            <person name="Guo X.R."/>
            <person name="Li Y."/>
            <person name="Gao J.F."/>
            <person name="Chang Q.C."/>
            <person name="Wang C.R."/>
        </authorList>
    </citation>
    <scope>NUCLEOTIDE SEQUENCE</scope>
</reference>
<feature type="transmembrane region" description="Helical" evidence="1">
    <location>
        <begin position="6"/>
        <end position="26"/>
    </location>
</feature>
<dbReference type="EMBL" id="MT586127">
    <property type="protein sequence ID" value="QNU39790.1"/>
    <property type="molecule type" value="Genomic_DNA"/>
</dbReference>
<dbReference type="AlphaFoldDB" id="A0A7L7RYB7"/>
<protein>
    <submittedName>
        <fullName evidence="2">NADH dehydrogenase subunit 4L</fullName>
    </submittedName>
</protein>
<sequence length="95" mass="10452">MFLGFAVGGPVLLLLLGSFFGLFSFFLSSNSFLNCLIVLENMNVLLLLVCLMLGVSMFRSYFVALLVMFTIEVVLSLVVLTRVWGFGSLIGLGCW</sequence>
<keyword evidence="1" id="KW-0812">Transmembrane</keyword>
<feature type="transmembrane region" description="Helical" evidence="1">
    <location>
        <begin position="33"/>
        <end position="55"/>
    </location>
</feature>
<keyword evidence="2" id="KW-0496">Mitochondrion</keyword>
<name>A0A7L7RYB7_9TREM</name>
<feature type="transmembrane region" description="Helical" evidence="1">
    <location>
        <begin position="61"/>
        <end position="80"/>
    </location>
</feature>
<proteinExistence type="predicted"/>
<gene>
    <name evidence="2" type="primary">nad4L</name>
</gene>
<accession>A0A7L7RYB7</accession>
<organism evidence="2">
    <name type="scientific">Prosthogonimus cuneatus</name>
    <dbReference type="NCBI Taxonomy" id="232414"/>
    <lineage>
        <taxon>Eukaryota</taxon>
        <taxon>Metazoa</taxon>
        <taxon>Spiralia</taxon>
        <taxon>Lophotrochozoa</taxon>
        <taxon>Platyhelminthes</taxon>
        <taxon>Trematoda</taxon>
        <taxon>Digenea</taxon>
        <taxon>Plagiorchiida</taxon>
        <taxon>Xiphidiata</taxon>
        <taxon>Microphalloidea</taxon>
        <taxon>Prosthogonimidae</taxon>
        <taxon>Prosthogonimus</taxon>
    </lineage>
</organism>
<evidence type="ECO:0000256" key="1">
    <source>
        <dbReference type="SAM" id="Phobius"/>
    </source>
</evidence>
<dbReference type="InterPro" id="IPR009356">
    <property type="entry name" value="NAD_DH_su4L"/>
</dbReference>
<dbReference type="Pfam" id="PF06235">
    <property type="entry name" value="NAD4L"/>
    <property type="match status" value="1"/>
</dbReference>
<keyword evidence="1" id="KW-1133">Transmembrane helix</keyword>
<geneLocation type="mitochondrion" evidence="2"/>